<organism evidence="4 5">
    <name type="scientific">Racocetra fulgida</name>
    <dbReference type="NCBI Taxonomy" id="60492"/>
    <lineage>
        <taxon>Eukaryota</taxon>
        <taxon>Fungi</taxon>
        <taxon>Fungi incertae sedis</taxon>
        <taxon>Mucoromycota</taxon>
        <taxon>Glomeromycotina</taxon>
        <taxon>Glomeromycetes</taxon>
        <taxon>Diversisporales</taxon>
        <taxon>Gigasporaceae</taxon>
        <taxon>Racocetra</taxon>
    </lineage>
</organism>
<accession>A0A9N9DU17</accession>
<keyword evidence="1" id="KW-0805">Transcription regulation</keyword>
<evidence type="ECO:0000313" key="5">
    <source>
        <dbReference type="Proteomes" id="UP000789396"/>
    </source>
</evidence>
<dbReference type="PANTHER" id="PTHR22970:SF14">
    <property type="entry name" value="AT-RICH INTERACTIVE DOMAIN-CONTAINING PROTEIN 2"/>
    <property type="match status" value="1"/>
</dbReference>
<reference evidence="4" key="1">
    <citation type="submission" date="2021-06" db="EMBL/GenBank/DDBJ databases">
        <authorList>
            <person name="Kallberg Y."/>
            <person name="Tangrot J."/>
            <person name="Rosling A."/>
        </authorList>
    </citation>
    <scope>NUCLEOTIDE SEQUENCE</scope>
    <source>
        <strain evidence="4">IN212</strain>
    </source>
</reference>
<dbReference type="PANTHER" id="PTHR22970">
    <property type="entry name" value="AT-RICH INTERACTIVE DOMAIN-CONTAINING PROTEIN 2"/>
    <property type="match status" value="1"/>
</dbReference>
<dbReference type="OrthoDB" id="338531at2759"/>
<dbReference type="AlphaFoldDB" id="A0A9N9DU17"/>
<dbReference type="InterPro" id="IPR052406">
    <property type="entry name" value="Chromatin_Remodeling_Comp"/>
</dbReference>
<keyword evidence="3" id="KW-0539">Nucleus</keyword>
<evidence type="ECO:0000256" key="3">
    <source>
        <dbReference type="ARBA" id="ARBA00023242"/>
    </source>
</evidence>
<comment type="caution">
    <text evidence="4">The sequence shown here is derived from an EMBL/GenBank/DDBJ whole genome shotgun (WGS) entry which is preliminary data.</text>
</comment>
<dbReference type="GO" id="GO:0016586">
    <property type="term" value="C:RSC-type complex"/>
    <property type="evidence" value="ECO:0007669"/>
    <property type="project" value="TreeGrafter"/>
</dbReference>
<gene>
    <name evidence="4" type="ORF">RFULGI_LOCUS8345</name>
</gene>
<sequence length="213" mass="24568">MIQGIRRKPLQEESTVNRKVFLFLFIISINKVYQPLNHFKLDQLLDPSYRCRWTGCMSLPFAVENDLYNHVFNDHINAEQERFECHWMGCRRFPCGVESRTSVIAHVKTHFPVFPDTDGDNRKHRGKSSKFKVLNKYGKNNGIISHKTHVSVDMNGDAIGIPLTASLILRNLSISRKNLQYFEAYEQELTELLANCVGLSKHLAETLSNLKSM</sequence>
<dbReference type="EMBL" id="CAJVPZ010013366">
    <property type="protein sequence ID" value="CAG8648306.1"/>
    <property type="molecule type" value="Genomic_DNA"/>
</dbReference>
<keyword evidence="2" id="KW-0804">Transcription</keyword>
<proteinExistence type="predicted"/>
<evidence type="ECO:0000256" key="1">
    <source>
        <dbReference type="ARBA" id="ARBA00023015"/>
    </source>
</evidence>
<evidence type="ECO:0000313" key="4">
    <source>
        <dbReference type="EMBL" id="CAG8648306.1"/>
    </source>
</evidence>
<protein>
    <submittedName>
        <fullName evidence="4">10045_t:CDS:1</fullName>
    </submittedName>
</protein>
<name>A0A9N9DU17_9GLOM</name>
<evidence type="ECO:0000256" key="2">
    <source>
        <dbReference type="ARBA" id="ARBA00023163"/>
    </source>
</evidence>
<dbReference type="Proteomes" id="UP000789396">
    <property type="component" value="Unassembled WGS sequence"/>
</dbReference>
<dbReference type="Gene3D" id="3.30.160.60">
    <property type="entry name" value="Classic Zinc Finger"/>
    <property type="match status" value="1"/>
</dbReference>
<keyword evidence="5" id="KW-1185">Reference proteome</keyword>